<dbReference type="Proteomes" id="UP001056937">
    <property type="component" value="Chromosome 1"/>
</dbReference>
<comment type="similarity">
    <text evidence="1">Belongs to the universal stress protein A family.</text>
</comment>
<gene>
    <name evidence="3" type="ORF">LHA26_09415</name>
</gene>
<evidence type="ECO:0000313" key="3">
    <source>
        <dbReference type="EMBL" id="USI71557.1"/>
    </source>
</evidence>
<evidence type="ECO:0000256" key="1">
    <source>
        <dbReference type="ARBA" id="ARBA00008791"/>
    </source>
</evidence>
<dbReference type="InterPro" id="IPR014729">
    <property type="entry name" value="Rossmann-like_a/b/a_fold"/>
</dbReference>
<evidence type="ECO:0000259" key="2">
    <source>
        <dbReference type="Pfam" id="PF00582"/>
    </source>
</evidence>
<name>A0ABY4X3U2_9SPHN</name>
<organism evidence="3 4">
    <name type="scientific">Sphingomonas morindae</name>
    <dbReference type="NCBI Taxonomy" id="1541170"/>
    <lineage>
        <taxon>Bacteria</taxon>
        <taxon>Pseudomonadati</taxon>
        <taxon>Pseudomonadota</taxon>
        <taxon>Alphaproteobacteria</taxon>
        <taxon>Sphingomonadales</taxon>
        <taxon>Sphingomonadaceae</taxon>
        <taxon>Sphingomonas</taxon>
    </lineage>
</organism>
<dbReference type="RefSeq" id="WP_252165370.1">
    <property type="nucleotide sequence ID" value="NZ_CP084930.1"/>
</dbReference>
<dbReference type="SUPFAM" id="SSF52402">
    <property type="entry name" value="Adenine nucleotide alpha hydrolases-like"/>
    <property type="match status" value="1"/>
</dbReference>
<proteinExistence type="inferred from homology"/>
<protein>
    <submittedName>
        <fullName evidence="3">Universal stress protein</fullName>
    </submittedName>
</protein>
<reference evidence="3" key="1">
    <citation type="journal article" date="2022" name="Toxins">
        <title>Genomic Analysis of Sphingopyxis sp. USTB-05 for Biodegrading Cyanobacterial Hepatotoxins.</title>
        <authorList>
            <person name="Liu C."/>
            <person name="Xu Q."/>
            <person name="Zhao Z."/>
            <person name="Zhang H."/>
            <person name="Liu X."/>
            <person name="Yin C."/>
            <person name="Liu Y."/>
            <person name="Yan H."/>
        </authorList>
    </citation>
    <scope>NUCLEOTIDE SEQUENCE</scope>
    <source>
        <strain evidence="3">NBD5</strain>
    </source>
</reference>
<dbReference type="PANTHER" id="PTHR46268:SF6">
    <property type="entry name" value="UNIVERSAL STRESS PROTEIN UP12"/>
    <property type="match status" value="1"/>
</dbReference>
<accession>A0ABY4X3U2</accession>
<dbReference type="Pfam" id="PF00582">
    <property type="entry name" value="Usp"/>
    <property type="match status" value="1"/>
</dbReference>
<dbReference type="InterPro" id="IPR006016">
    <property type="entry name" value="UspA"/>
</dbReference>
<sequence length="151" mass="15883">MFGRMLVGIDGSVLTGNVAALAADLAKSCGAALHIFCAIDPAYFIEEPDGERPSRADEIDYPAAALESESADDLVRRQVAELRSVGIDADGSVAEGMPVAAILHATATHGCDAIIIGHRHLSWLGKITERSICHMLLEQAAVPVVVVPANR</sequence>
<feature type="domain" description="UspA" evidence="2">
    <location>
        <begin position="1"/>
        <end position="148"/>
    </location>
</feature>
<evidence type="ECO:0000313" key="4">
    <source>
        <dbReference type="Proteomes" id="UP001056937"/>
    </source>
</evidence>
<dbReference type="EMBL" id="CP084930">
    <property type="protein sequence ID" value="USI71557.1"/>
    <property type="molecule type" value="Genomic_DNA"/>
</dbReference>
<dbReference type="InterPro" id="IPR006015">
    <property type="entry name" value="Universal_stress_UspA"/>
</dbReference>
<keyword evidence="4" id="KW-1185">Reference proteome</keyword>
<dbReference type="CDD" id="cd00293">
    <property type="entry name" value="USP-like"/>
    <property type="match status" value="1"/>
</dbReference>
<dbReference type="PANTHER" id="PTHR46268">
    <property type="entry name" value="STRESS RESPONSE PROTEIN NHAX"/>
    <property type="match status" value="1"/>
</dbReference>
<dbReference type="Gene3D" id="3.40.50.620">
    <property type="entry name" value="HUPs"/>
    <property type="match status" value="1"/>
</dbReference>
<dbReference type="PRINTS" id="PR01438">
    <property type="entry name" value="UNVRSLSTRESS"/>
</dbReference>